<accession>A0ABN1N5I0</accession>
<evidence type="ECO:0000256" key="1">
    <source>
        <dbReference type="SAM" id="SignalP"/>
    </source>
</evidence>
<proteinExistence type="predicted"/>
<evidence type="ECO:0000259" key="2">
    <source>
        <dbReference type="Pfam" id="PF13568"/>
    </source>
</evidence>
<feature type="chain" id="PRO_5045472789" description="Outer membrane protein beta-barrel domain-containing protein" evidence="1">
    <location>
        <begin position="21"/>
        <end position="235"/>
    </location>
</feature>
<dbReference type="InterPro" id="IPR025665">
    <property type="entry name" value="Beta-barrel_OMP_2"/>
</dbReference>
<feature type="signal peptide" evidence="1">
    <location>
        <begin position="1"/>
        <end position="20"/>
    </location>
</feature>
<dbReference type="Pfam" id="PF13568">
    <property type="entry name" value="OMP_b-brl_2"/>
    <property type="match status" value="1"/>
</dbReference>
<reference evidence="3 4" key="1">
    <citation type="journal article" date="2019" name="Int. J. Syst. Evol. Microbiol.">
        <title>The Global Catalogue of Microorganisms (GCM) 10K type strain sequencing project: providing services to taxonomists for standard genome sequencing and annotation.</title>
        <authorList>
            <consortium name="The Broad Institute Genomics Platform"/>
            <consortium name="The Broad Institute Genome Sequencing Center for Infectious Disease"/>
            <person name="Wu L."/>
            <person name="Ma J."/>
        </authorList>
    </citation>
    <scope>NUCLEOTIDE SEQUENCE [LARGE SCALE GENOMIC DNA]</scope>
    <source>
        <strain evidence="3 4">JCM 16112</strain>
    </source>
</reference>
<gene>
    <name evidence="3" type="ORF">GCM10009119_41890</name>
</gene>
<dbReference type="Proteomes" id="UP001500469">
    <property type="component" value="Unassembled WGS sequence"/>
</dbReference>
<keyword evidence="1" id="KW-0732">Signal</keyword>
<evidence type="ECO:0000313" key="3">
    <source>
        <dbReference type="EMBL" id="GAA0881219.1"/>
    </source>
</evidence>
<keyword evidence="4" id="KW-1185">Reference proteome</keyword>
<comment type="caution">
    <text evidence="3">The sequence shown here is derived from an EMBL/GenBank/DDBJ whole genome shotgun (WGS) entry which is preliminary data.</text>
</comment>
<feature type="domain" description="Outer membrane protein beta-barrel" evidence="2">
    <location>
        <begin position="33"/>
        <end position="206"/>
    </location>
</feature>
<protein>
    <recommendedName>
        <fullName evidence="2">Outer membrane protein beta-barrel domain-containing protein</fullName>
    </recommendedName>
</protein>
<sequence>MLKISSAFIVLFLFSFSAQAQLLIVAIFGDQLNSGKIEFGLDGGYNRSWYLAREDSHGLNNFNLGFFFHVKMTENSTGFISTGVHVKSNVGASGMPTYSIGDAEFDDVYAEGELTTKVNVFYVPIMWQQRLGKVFLEGGIQPGLRAKAFDYFKVDDYGGELEYKNDVRDNYTRLDFGLVGGLGYRLKKGPVSTSIGVNYYYGVVDVYKPETYNLKNSSMYVYARIPIGAGGSKED</sequence>
<evidence type="ECO:0000313" key="4">
    <source>
        <dbReference type="Proteomes" id="UP001500469"/>
    </source>
</evidence>
<name>A0ABN1N5I0_9BACT</name>
<organism evidence="3 4">
    <name type="scientific">Algoriphagus jejuensis</name>
    <dbReference type="NCBI Taxonomy" id="419934"/>
    <lineage>
        <taxon>Bacteria</taxon>
        <taxon>Pseudomonadati</taxon>
        <taxon>Bacteroidota</taxon>
        <taxon>Cytophagia</taxon>
        <taxon>Cytophagales</taxon>
        <taxon>Cyclobacteriaceae</taxon>
        <taxon>Algoriphagus</taxon>
    </lineage>
</organism>
<dbReference type="EMBL" id="BAAAFI010000049">
    <property type="protein sequence ID" value="GAA0881219.1"/>
    <property type="molecule type" value="Genomic_DNA"/>
</dbReference>